<feature type="chain" id="PRO_5029761272" evidence="1">
    <location>
        <begin position="21"/>
        <end position="59"/>
    </location>
</feature>
<keyword evidence="3" id="KW-1185">Reference proteome</keyword>
<name>A0A7N4PYV6_SARHA</name>
<protein>
    <submittedName>
        <fullName evidence="2">Uncharacterized protein</fullName>
    </submittedName>
</protein>
<dbReference type="InterPro" id="IPR027937">
    <property type="entry name" value="PRCD"/>
</dbReference>
<sequence>MCTTFLLLSTLVMLWRRHFGNQCTPLPPLPSCFGKRLPKDLPSCLICLFWNNPCVQSLL</sequence>
<evidence type="ECO:0000313" key="3">
    <source>
        <dbReference type="Proteomes" id="UP000007648"/>
    </source>
</evidence>
<proteinExistence type="predicted"/>
<organism evidence="2 3">
    <name type="scientific">Sarcophilus harrisii</name>
    <name type="common">Tasmanian devil</name>
    <name type="synonym">Sarcophilus laniarius</name>
    <dbReference type="NCBI Taxonomy" id="9305"/>
    <lineage>
        <taxon>Eukaryota</taxon>
        <taxon>Metazoa</taxon>
        <taxon>Chordata</taxon>
        <taxon>Craniata</taxon>
        <taxon>Vertebrata</taxon>
        <taxon>Euteleostomi</taxon>
        <taxon>Mammalia</taxon>
        <taxon>Metatheria</taxon>
        <taxon>Dasyuromorphia</taxon>
        <taxon>Dasyuridae</taxon>
        <taxon>Sarcophilus</taxon>
    </lineage>
</organism>
<reference evidence="2 3" key="1">
    <citation type="journal article" date="2011" name="Proc. Natl. Acad. Sci. U.S.A.">
        <title>Genetic diversity and population structure of the endangered marsupial Sarcophilus harrisii (Tasmanian devil).</title>
        <authorList>
            <person name="Miller W."/>
            <person name="Hayes V.M."/>
            <person name="Ratan A."/>
            <person name="Petersen D.C."/>
            <person name="Wittekindt N.E."/>
            <person name="Miller J."/>
            <person name="Walenz B."/>
            <person name="Knight J."/>
            <person name="Qi J."/>
            <person name="Zhao F."/>
            <person name="Wang Q."/>
            <person name="Bedoya-Reina O.C."/>
            <person name="Katiyar N."/>
            <person name="Tomsho L.P."/>
            <person name="Kasson L.M."/>
            <person name="Hardie R.A."/>
            <person name="Woodbridge P."/>
            <person name="Tindall E.A."/>
            <person name="Bertelsen M.F."/>
            <person name="Dixon D."/>
            <person name="Pyecroft S."/>
            <person name="Helgen K.M."/>
            <person name="Lesk A.M."/>
            <person name="Pringle T.H."/>
            <person name="Patterson N."/>
            <person name="Zhang Y."/>
            <person name="Kreiss A."/>
            <person name="Woods G.M."/>
            <person name="Jones M.E."/>
            <person name="Schuster S.C."/>
        </authorList>
    </citation>
    <scope>NUCLEOTIDE SEQUENCE [LARGE SCALE GENOMIC DNA]</scope>
</reference>
<feature type="signal peptide" evidence="1">
    <location>
        <begin position="1"/>
        <end position="20"/>
    </location>
</feature>
<evidence type="ECO:0000313" key="2">
    <source>
        <dbReference type="Ensembl" id="ENSSHAP00000044455.1"/>
    </source>
</evidence>
<dbReference type="GO" id="GO:0042622">
    <property type="term" value="C:photoreceptor outer segment membrane"/>
    <property type="evidence" value="ECO:0007669"/>
    <property type="project" value="InterPro"/>
</dbReference>
<evidence type="ECO:0000256" key="1">
    <source>
        <dbReference type="SAM" id="SignalP"/>
    </source>
</evidence>
<dbReference type="AlphaFoldDB" id="A0A7N4PYV6"/>
<reference evidence="2" key="3">
    <citation type="submission" date="2025-09" db="UniProtKB">
        <authorList>
            <consortium name="Ensembl"/>
        </authorList>
    </citation>
    <scope>IDENTIFICATION</scope>
</reference>
<reference evidence="2" key="2">
    <citation type="submission" date="2025-08" db="UniProtKB">
        <authorList>
            <consortium name="Ensembl"/>
        </authorList>
    </citation>
    <scope>IDENTIFICATION</scope>
</reference>
<dbReference type="InParanoid" id="A0A7N4PYV6"/>
<dbReference type="Pfam" id="PF15201">
    <property type="entry name" value="Rod_cone_degen"/>
    <property type="match status" value="1"/>
</dbReference>
<dbReference type="Ensembl" id="ENSSHAT00000035160.1">
    <property type="protein sequence ID" value="ENSSHAP00000044455.1"/>
    <property type="gene ID" value="ENSSHAG00000025715.1"/>
</dbReference>
<keyword evidence="1" id="KW-0732">Signal</keyword>
<dbReference type="Proteomes" id="UP000007648">
    <property type="component" value="Unassembled WGS sequence"/>
</dbReference>
<accession>A0A7N4PYV6</accession>